<sequence length="62" mass="6568">MSVALSMTNSTEPMLHSASNIPLSSCTDATVNVEAQNGSLDEACNIESTNIQSVEPINEENK</sequence>
<reference evidence="2" key="3">
    <citation type="submission" date="2025-09" db="UniProtKB">
        <authorList>
            <consortium name="Ensembl"/>
        </authorList>
    </citation>
    <scope>IDENTIFICATION</scope>
</reference>
<name>H2XTK3_CIOIN</name>
<reference evidence="2" key="2">
    <citation type="submission" date="2025-08" db="UniProtKB">
        <authorList>
            <consortium name="Ensembl"/>
        </authorList>
    </citation>
    <scope>IDENTIFICATION</scope>
</reference>
<accession>H2XTK3</accession>
<keyword evidence="3" id="KW-1185">Reference proteome</keyword>
<evidence type="ECO:0000313" key="2">
    <source>
        <dbReference type="Ensembl" id="ENSCINP00000032987.1"/>
    </source>
</evidence>
<organism evidence="2 3">
    <name type="scientific">Ciona intestinalis</name>
    <name type="common">Transparent sea squirt</name>
    <name type="synonym">Ascidia intestinalis</name>
    <dbReference type="NCBI Taxonomy" id="7719"/>
    <lineage>
        <taxon>Eukaryota</taxon>
        <taxon>Metazoa</taxon>
        <taxon>Chordata</taxon>
        <taxon>Tunicata</taxon>
        <taxon>Ascidiacea</taxon>
        <taxon>Phlebobranchia</taxon>
        <taxon>Cionidae</taxon>
        <taxon>Ciona</taxon>
    </lineage>
</organism>
<dbReference type="Ensembl" id="ENSCINT00000036619.1">
    <property type="protein sequence ID" value="ENSCINP00000032987.1"/>
    <property type="gene ID" value="ENSCING00000023545.1"/>
</dbReference>
<evidence type="ECO:0000256" key="1">
    <source>
        <dbReference type="SAM" id="MobiDB-lite"/>
    </source>
</evidence>
<feature type="region of interest" description="Disordered" evidence="1">
    <location>
        <begin position="1"/>
        <end position="22"/>
    </location>
</feature>
<dbReference type="HOGENOM" id="CLU_2909897_0_0_1"/>
<evidence type="ECO:0000313" key="3">
    <source>
        <dbReference type="Proteomes" id="UP000008144"/>
    </source>
</evidence>
<dbReference type="AlphaFoldDB" id="H2XTK3"/>
<proteinExistence type="predicted"/>
<protein>
    <submittedName>
        <fullName evidence="2">Uncharacterized protein</fullName>
    </submittedName>
</protein>
<dbReference type="Proteomes" id="UP000008144">
    <property type="component" value="Unassembled WGS sequence"/>
</dbReference>
<dbReference type="InParanoid" id="H2XTK3"/>
<reference evidence="3" key="1">
    <citation type="journal article" date="2002" name="Science">
        <title>The draft genome of Ciona intestinalis: insights into chordate and vertebrate origins.</title>
        <authorList>
            <person name="Dehal P."/>
            <person name="Satou Y."/>
            <person name="Campbell R.K."/>
            <person name="Chapman J."/>
            <person name="Degnan B."/>
            <person name="De Tomaso A."/>
            <person name="Davidson B."/>
            <person name="Di Gregorio A."/>
            <person name="Gelpke M."/>
            <person name="Goodstein D.M."/>
            <person name="Harafuji N."/>
            <person name="Hastings K.E."/>
            <person name="Ho I."/>
            <person name="Hotta K."/>
            <person name="Huang W."/>
            <person name="Kawashima T."/>
            <person name="Lemaire P."/>
            <person name="Martinez D."/>
            <person name="Meinertzhagen I.A."/>
            <person name="Necula S."/>
            <person name="Nonaka M."/>
            <person name="Putnam N."/>
            <person name="Rash S."/>
            <person name="Saiga H."/>
            <person name="Satake M."/>
            <person name="Terry A."/>
            <person name="Yamada L."/>
            <person name="Wang H.G."/>
            <person name="Awazu S."/>
            <person name="Azumi K."/>
            <person name="Boore J."/>
            <person name="Branno M."/>
            <person name="Chin-Bow S."/>
            <person name="DeSantis R."/>
            <person name="Doyle S."/>
            <person name="Francino P."/>
            <person name="Keys D.N."/>
            <person name="Haga S."/>
            <person name="Hayashi H."/>
            <person name="Hino K."/>
            <person name="Imai K.S."/>
            <person name="Inaba K."/>
            <person name="Kano S."/>
            <person name="Kobayashi K."/>
            <person name="Kobayashi M."/>
            <person name="Lee B.I."/>
            <person name="Makabe K.W."/>
            <person name="Manohar C."/>
            <person name="Matassi G."/>
            <person name="Medina M."/>
            <person name="Mochizuki Y."/>
            <person name="Mount S."/>
            <person name="Morishita T."/>
            <person name="Miura S."/>
            <person name="Nakayama A."/>
            <person name="Nishizaka S."/>
            <person name="Nomoto H."/>
            <person name="Ohta F."/>
            <person name="Oishi K."/>
            <person name="Rigoutsos I."/>
            <person name="Sano M."/>
            <person name="Sasaki A."/>
            <person name="Sasakura Y."/>
            <person name="Shoguchi E."/>
            <person name="Shin-i T."/>
            <person name="Spagnuolo A."/>
            <person name="Stainier D."/>
            <person name="Suzuki M.M."/>
            <person name="Tassy O."/>
            <person name="Takatori N."/>
            <person name="Tokuoka M."/>
            <person name="Yagi K."/>
            <person name="Yoshizaki F."/>
            <person name="Wada S."/>
            <person name="Zhang C."/>
            <person name="Hyatt P.D."/>
            <person name="Larimer F."/>
            <person name="Detter C."/>
            <person name="Doggett N."/>
            <person name="Glavina T."/>
            <person name="Hawkins T."/>
            <person name="Richardson P."/>
            <person name="Lucas S."/>
            <person name="Kohara Y."/>
            <person name="Levine M."/>
            <person name="Satoh N."/>
            <person name="Rokhsar D.S."/>
        </authorList>
    </citation>
    <scope>NUCLEOTIDE SEQUENCE [LARGE SCALE GENOMIC DNA]</scope>
</reference>